<dbReference type="EMBL" id="FRBM01000003">
    <property type="protein sequence ID" value="SHL26836.1"/>
    <property type="molecule type" value="Genomic_DNA"/>
</dbReference>
<dbReference type="Proteomes" id="UP000184069">
    <property type="component" value="Unassembled WGS sequence"/>
</dbReference>
<reference evidence="4 6" key="2">
    <citation type="submission" date="2016-11" db="EMBL/GenBank/DDBJ databases">
        <authorList>
            <person name="Jaros S."/>
            <person name="Januszkiewicz K."/>
            <person name="Wedrychowicz H."/>
        </authorList>
    </citation>
    <scope>NUCLEOTIDE SEQUENCE [LARGE SCALE GENOMIC DNA]</scope>
    <source>
        <strain evidence="4 6">DSM 27621</strain>
    </source>
</reference>
<keyword evidence="1" id="KW-0472">Membrane</keyword>
<protein>
    <recommendedName>
        <fullName evidence="7">Tetratricopeptide repeat-containing protein</fullName>
    </recommendedName>
</protein>
<dbReference type="AlphaFoldDB" id="A0A1M6Z8P3"/>
<accession>A0A1M6Z8P3</accession>
<feature type="chain" id="PRO_5009923181" description="Tetratricopeptide repeat-containing protein" evidence="2">
    <location>
        <begin position="28"/>
        <end position="492"/>
    </location>
</feature>
<dbReference type="Proteomes" id="UP000093508">
    <property type="component" value="Unassembled WGS sequence"/>
</dbReference>
<evidence type="ECO:0000313" key="4">
    <source>
        <dbReference type="EMBL" id="SHL26836.1"/>
    </source>
</evidence>
<dbReference type="PANTHER" id="PTHR10098">
    <property type="entry name" value="RAPSYN-RELATED"/>
    <property type="match status" value="1"/>
</dbReference>
<evidence type="ECO:0000313" key="3">
    <source>
        <dbReference type="EMBL" id="OCA76510.1"/>
    </source>
</evidence>
<dbReference type="SUPFAM" id="SSF46894">
    <property type="entry name" value="C-terminal effector domain of the bipartite response regulators"/>
    <property type="match status" value="1"/>
</dbReference>
<dbReference type="InterPro" id="IPR011990">
    <property type="entry name" value="TPR-like_helical_dom_sf"/>
</dbReference>
<dbReference type="SUPFAM" id="SSF48452">
    <property type="entry name" value="TPR-like"/>
    <property type="match status" value="2"/>
</dbReference>
<dbReference type="GO" id="GO:0006355">
    <property type="term" value="P:regulation of DNA-templated transcription"/>
    <property type="evidence" value="ECO:0007669"/>
    <property type="project" value="InterPro"/>
</dbReference>
<evidence type="ECO:0000256" key="1">
    <source>
        <dbReference type="SAM" id="Phobius"/>
    </source>
</evidence>
<proteinExistence type="predicted"/>
<evidence type="ECO:0000256" key="2">
    <source>
        <dbReference type="SAM" id="SignalP"/>
    </source>
</evidence>
<evidence type="ECO:0000313" key="5">
    <source>
        <dbReference type="Proteomes" id="UP000093508"/>
    </source>
</evidence>
<dbReference type="SMART" id="SM00028">
    <property type="entry name" value="TPR"/>
    <property type="match status" value="3"/>
</dbReference>
<keyword evidence="1" id="KW-0812">Transmembrane</keyword>
<reference evidence="3 5" key="1">
    <citation type="submission" date="2016-07" db="EMBL/GenBank/DDBJ databases">
        <authorList>
            <person name="Jeong J.-J."/>
            <person name="Kim D.W."/>
            <person name="Sang M.K."/>
            <person name="Choi I.-G."/>
            <person name="Kim K.D."/>
        </authorList>
    </citation>
    <scope>NUCLEOTIDE SEQUENCE [LARGE SCALE GENOMIC DNA]</scope>
    <source>
        <strain evidence="3 5">C-26</strain>
    </source>
</reference>
<dbReference type="Gene3D" id="1.25.40.10">
    <property type="entry name" value="Tetratricopeptide repeat domain"/>
    <property type="match status" value="2"/>
</dbReference>
<name>A0A1M6Z8P3_9FLAO</name>
<dbReference type="EMBL" id="MAYF01000328">
    <property type="protein sequence ID" value="OCA76510.1"/>
    <property type="molecule type" value="Genomic_DNA"/>
</dbReference>
<dbReference type="InterPro" id="IPR016032">
    <property type="entry name" value="Sig_transdc_resp-reg_C-effctor"/>
</dbReference>
<organism evidence="4 6">
    <name type="scientific">Chryseobacterium contaminans</name>
    <dbReference type="NCBI Taxonomy" id="1423959"/>
    <lineage>
        <taxon>Bacteria</taxon>
        <taxon>Pseudomonadati</taxon>
        <taxon>Bacteroidota</taxon>
        <taxon>Flavobacteriia</taxon>
        <taxon>Flavobacteriales</taxon>
        <taxon>Weeksellaceae</taxon>
        <taxon>Chryseobacterium group</taxon>
        <taxon>Chryseobacterium</taxon>
    </lineage>
</organism>
<gene>
    <name evidence="3" type="ORF">BBH99_12545</name>
    <name evidence="4" type="ORF">SAMN05444407_103132</name>
</gene>
<sequence>MIGINSLKRVCFIVSIFCLFFLNSCTGGNLSVANFDYPLLHENEVMRLAGNYGKCMLLNEEYLQKAQRDGYHDGEALCYINMSNISVSIGNYKKGLVFLKKAEVILQNSKNEALKAKLFQEYGQLSKVTGLYNNALKFNSKALYYTRKCTLHDKRSYFLDRVFSNRGDFLYETGRIDSALIYFHRSKNVINTPLVNCLIAKHHLLHTGLIDSAKLYVGRSLELIKKDTIRLDAQKGMVFRVAGDYYKKQGDYAEAQVFYQKALDVFLDTKRAYNIPFIYQSIAEAYKGMGNKEKETEFENKYLDAKAKQSDDQNETVNLLIDKVLSEKENDVEVFKLKLFAGSFLLILVLVIVFTLKYRKMKNKKSQLKEETTILKNQTELLTNETEVLASKVNESFSDLVQLAKRNDSAFLTRFQEVYPDFIEKLLDINEDLSGADLHLCAMIKLNFSSKEIATYMSILHKSAQQKKYRLRKKLNVPSDQDLYVFFQGLDS</sequence>
<evidence type="ECO:0008006" key="7">
    <source>
        <dbReference type="Google" id="ProtNLM"/>
    </source>
</evidence>
<keyword evidence="1" id="KW-1133">Transmembrane helix</keyword>
<dbReference type="GO" id="GO:0003677">
    <property type="term" value="F:DNA binding"/>
    <property type="evidence" value="ECO:0007669"/>
    <property type="project" value="InterPro"/>
</dbReference>
<evidence type="ECO:0000313" key="6">
    <source>
        <dbReference type="Proteomes" id="UP000184069"/>
    </source>
</evidence>
<dbReference type="InterPro" id="IPR019734">
    <property type="entry name" value="TPR_rpt"/>
</dbReference>
<dbReference type="Pfam" id="PF13181">
    <property type="entry name" value="TPR_8"/>
    <property type="match status" value="1"/>
</dbReference>
<feature type="signal peptide" evidence="2">
    <location>
        <begin position="1"/>
        <end position="27"/>
    </location>
</feature>
<dbReference type="STRING" id="1423959.SAMN05444407_103132"/>
<keyword evidence="5" id="KW-1185">Reference proteome</keyword>
<feature type="transmembrane region" description="Helical" evidence="1">
    <location>
        <begin position="337"/>
        <end position="356"/>
    </location>
</feature>
<keyword evidence="2" id="KW-0732">Signal</keyword>